<dbReference type="SMART" id="SM00367">
    <property type="entry name" value="LRR_CC"/>
    <property type="match status" value="8"/>
</dbReference>
<dbReference type="Gramene" id="PRQ29564">
    <property type="protein sequence ID" value="PRQ29564"/>
    <property type="gene ID" value="RchiOBHm_Chr5g0015221"/>
</dbReference>
<dbReference type="Gene3D" id="1.20.1280.50">
    <property type="match status" value="2"/>
</dbReference>
<dbReference type="InterPro" id="IPR036047">
    <property type="entry name" value="F-box-like_dom_sf"/>
</dbReference>
<dbReference type="EMBL" id="PDCK01000043">
    <property type="protein sequence ID" value="PRQ29564.1"/>
    <property type="molecule type" value="Genomic_DNA"/>
</dbReference>
<evidence type="ECO:0000313" key="2">
    <source>
        <dbReference type="EMBL" id="PRQ29564.1"/>
    </source>
</evidence>
<organism evidence="2 3">
    <name type="scientific">Rosa chinensis</name>
    <name type="common">China rose</name>
    <dbReference type="NCBI Taxonomy" id="74649"/>
    <lineage>
        <taxon>Eukaryota</taxon>
        <taxon>Viridiplantae</taxon>
        <taxon>Streptophyta</taxon>
        <taxon>Embryophyta</taxon>
        <taxon>Tracheophyta</taxon>
        <taxon>Spermatophyta</taxon>
        <taxon>Magnoliopsida</taxon>
        <taxon>eudicotyledons</taxon>
        <taxon>Gunneridae</taxon>
        <taxon>Pentapetalae</taxon>
        <taxon>rosids</taxon>
        <taxon>fabids</taxon>
        <taxon>Rosales</taxon>
        <taxon>Rosaceae</taxon>
        <taxon>Rosoideae</taxon>
        <taxon>Rosoideae incertae sedis</taxon>
        <taxon>Rosa</taxon>
    </lineage>
</organism>
<dbReference type="Gene3D" id="3.80.10.10">
    <property type="entry name" value="Ribonuclease Inhibitor"/>
    <property type="match status" value="2"/>
</dbReference>
<feature type="domain" description="F-box" evidence="1">
    <location>
        <begin position="25"/>
        <end position="72"/>
    </location>
</feature>
<feature type="domain" description="F-box" evidence="1">
    <location>
        <begin position="293"/>
        <end position="340"/>
    </location>
</feature>
<dbReference type="OrthoDB" id="2095648at2759"/>
<dbReference type="PROSITE" id="PS50181">
    <property type="entry name" value="FBOX"/>
    <property type="match status" value="2"/>
</dbReference>
<dbReference type="Proteomes" id="UP000238479">
    <property type="component" value="Chromosome 5"/>
</dbReference>
<dbReference type="InterPro" id="IPR013101">
    <property type="entry name" value="LRR_PRU1-like"/>
</dbReference>
<dbReference type="SUPFAM" id="SSF81383">
    <property type="entry name" value="F-box domain"/>
    <property type="match status" value="2"/>
</dbReference>
<gene>
    <name evidence="2" type="ORF">RchiOBHm_Chr5g0015221</name>
</gene>
<dbReference type="InterPro" id="IPR001810">
    <property type="entry name" value="F-box_dom"/>
</dbReference>
<dbReference type="InterPro" id="IPR006553">
    <property type="entry name" value="Leu-rich_rpt_Cys-con_subtyp"/>
</dbReference>
<keyword evidence="3" id="KW-1185">Reference proteome</keyword>
<dbReference type="Pfam" id="PF12937">
    <property type="entry name" value="F-box-like"/>
    <property type="match status" value="2"/>
</dbReference>
<dbReference type="InterPro" id="IPR032675">
    <property type="entry name" value="LRR_dom_sf"/>
</dbReference>
<protein>
    <submittedName>
        <fullName evidence="2">Putative F-box domain, leucine-rich repeat domain, L domain-containing protein</fullName>
    </submittedName>
</protein>
<dbReference type="SMART" id="SM00256">
    <property type="entry name" value="FBOX"/>
    <property type="match status" value="2"/>
</dbReference>
<dbReference type="Pfam" id="PF13516">
    <property type="entry name" value="LRR_6"/>
    <property type="match status" value="2"/>
</dbReference>
<dbReference type="Pfam" id="PF07723">
    <property type="entry name" value="LRR_2"/>
    <property type="match status" value="1"/>
</dbReference>
<reference evidence="2 3" key="1">
    <citation type="journal article" date="2018" name="Nat. Genet.">
        <title>The Rosa genome provides new insights in the design of modern roses.</title>
        <authorList>
            <person name="Bendahmane M."/>
        </authorList>
    </citation>
    <scope>NUCLEOTIDE SEQUENCE [LARGE SCALE GENOMIC DNA]</scope>
    <source>
        <strain evidence="3">cv. Old Blush</strain>
    </source>
</reference>
<evidence type="ECO:0000259" key="1">
    <source>
        <dbReference type="PROSITE" id="PS50181"/>
    </source>
</evidence>
<dbReference type="PANTHER" id="PTHR38926">
    <property type="entry name" value="F-BOX DOMAIN CONTAINING PROTEIN, EXPRESSED"/>
    <property type="match status" value="1"/>
</dbReference>
<comment type="caution">
    <text evidence="2">The sequence shown here is derived from an EMBL/GenBank/DDBJ whole genome shotgun (WGS) entry which is preliminary data.</text>
</comment>
<evidence type="ECO:0000313" key="3">
    <source>
        <dbReference type="Proteomes" id="UP000238479"/>
    </source>
</evidence>
<dbReference type="OMA" id="INIWHFG"/>
<sequence length="643" mass="74021">MGGKKKHKQTFRPPPPPKRVWVVKRRNWLEIPDDVTAAILTRVGAIGMLESAQKVCTKWRRICKDPLMWRQIDMRNDGTQHEMEDLENMCRHAVGRSAGKLVGITVEHFGTDDLLKYITDSSSGIRHLRLLSCEEEITTQGLAKVASKLPLLEELEITLCFNISHEALDVVGRSCPLLKSFKLNKEWCTYSDMEDWFEDDAPSQVEDDVDALAIARSMHGLHHLQLYGNKLTDDGLRKILDCCPHLESLDLRRCFNLNMGGDLEIRLEQIKKLWLPHDSTKGKGFAADSDHFCFKWTELPDDVTLSILSRVGAIDILVNAQKVCMKWRRICKDPVMWRTIDMRNRGYEVYDLGKMCRHAIDRSCGNLDDISIDHFGTNRLLKYITDSSSRIKRLRLALCKRISDQGVIEVAMKLPLLEDLEISLCRLSRKSLEVVGRSCPLLKSFKLNRRTDDDYDASIAFTKKNDEALAIARTMHGLHHLQLFGNELTNEGLKEILDGCPHLESLDLRCCENLNLKGPLGIRCSEQIKKLWLPRDSIADYDFRFTVCGYGSPRKFTVSDLIGFPRIDNDYDEYGYGNYGGWCSDDSDWYDDFTKPPLEELLGLDEEDLEFFGLGKGRRRDYLEDFYDFEDYGDYESDDEMFY</sequence>
<dbReference type="AlphaFoldDB" id="A0A2P6Q5X8"/>
<dbReference type="SUPFAM" id="SSF52047">
    <property type="entry name" value="RNI-like"/>
    <property type="match status" value="1"/>
</dbReference>
<dbReference type="CDD" id="cd22164">
    <property type="entry name" value="F-box_AtSKIP19-like"/>
    <property type="match status" value="2"/>
</dbReference>
<dbReference type="PANTHER" id="PTHR38926:SF2">
    <property type="entry name" value="F-BOX_LRR-REPEAT PROTEIN 21-RELATED"/>
    <property type="match status" value="1"/>
</dbReference>
<name>A0A2P6Q5X8_ROSCH</name>
<proteinExistence type="predicted"/>
<accession>A0A2P6Q5X8</accession>
<dbReference type="InterPro" id="IPR001611">
    <property type="entry name" value="Leu-rich_rpt"/>
</dbReference>